<dbReference type="SMART" id="SM00388">
    <property type="entry name" value="HisKA"/>
    <property type="match status" value="1"/>
</dbReference>
<dbReference type="EMBL" id="JACRUN010000003">
    <property type="protein sequence ID" value="MBC5834632.1"/>
    <property type="molecule type" value="Genomic_DNA"/>
</dbReference>
<dbReference type="SUPFAM" id="SSF55874">
    <property type="entry name" value="ATPase domain of HSP90 chaperone/DNA topoisomerase II/histidine kinase"/>
    <property type="match status" value="1"/>
</dbReference>
<dbReference type="Gene3D" id="3.30.565.10">
    <property type="entry name" value="Histidine kinase-like ATPase, C-terminal domain"/>
    <property type="match status" value="1"/>
</dbReference>
<dbReference type="CDD" id="cd17546">
    <property type="entry name" value="REC_hyHK_CKI1_RcsC-like"/>
    <property type="match status" value="1"/>
</dbReference>
<evidence type="ECO:0000256" key="6">
    <source>
        <dbReference type="PROSITE-ProRule" id="PRU00169"/>
    </source>
</evidence>
<dbReference type="Gene3D" id="3.40.50.2300">
    <property type="match status" value="1"/>
</dbReference>
<dbReference type="CDD" id="cd00082">
    <property type="entry name" value="HisKA"/>
    <property type="match status" value="1"/>
</dbReference>
<keyword evidence="8" id="KW-0175">Coiled coil</keyword>
<evidence type="ECO:0000256" key="8">
    <source>
        <dbReference type="SAM" id="Coils"/>
    </source>
</evidence>
<accession>A0ABR7IYK0</accession>
<dbReference type="InterPro" id="IPR001789">
    <property type="entry name" value="Sig_transdc_resp-reg_receiver"/>
</dbReference>
<dbReference type="Pfam" id="PF00072">
    <property type="entry name" value="Response_reg"/>
    <property type="match status" value="1"/>
</dbReference>
<evidence type="ECO:0000256" key="7">
    <source>
        <dbReference type="PROSITE-ProRule" id="PRU00339"/>
    </source>
</evidence>
<dbReference type="CDD" id="cd16922">
    <property type="entry name" value="HATPase_EvgS-ArcB-TorS-like"/>
    <property type="match status" value="1"/>
</dbReference>
<keyword evidence="7" id="KW-0802">TPR repeat</keyword>
<dbReference type="SMART" id="SM00448">
    <property type="entry name" value="REC"/>
    <property type="match status" value="1"/>
</dbReference>
<dbReference type="PANTHER" id="PTHR43047">
    <property type="entry name" value="TWO-COMPONENT HISTIDINE PROTEIN KINASE"/>
    <property type="match status" value="1"/>
</dbReference>
<dbReference type="InterPro" id="IPR011006">
    <property type="entry name" value="CheY-like_superfamily"/>
</dbReference>
<dbReference type="PANTHER" id="PTHR43047:SF66">
    <property type="entry name" value="HISKA"/>
    <property type="match status" value="1"/>
</dbReference>
<gene>
    <name evidence="11" type="ORF">H8R27_07020</name>
</gene>
<dbReference type="SUPFAM" id="SSF52172">
    <property type="entry name" value="CheY-like"/>
    <property type="match status" value="1"/>
</dbReference>
<dbReference type="Pfam" id="PF00512">
    <property type="entry name" value="HisKA"/>
    <property type="match status" value="1"/>
</dbReference>
<evidence type="ECO:0000313" key="12">
    <source>
        <dbReference type="Proteomes" id="UP000605990"/>
    </source>
</evidence>
<dbReference type="PRINTS" id="PR00344">
    <property type="entry name" value="BCTRLSENSOR"/>
</dbReference>
<feature type="domain" description="Response regulatory" evidence="10">
    <location>
        <begin position="616"/>
        <end position="732"/>
    </location>
</feature>
<feature type="coiled-coil region" evidence="8">
    <location>
        <begin position="340"/>
        <end position="371"/>
    </location>
</feature>
<dbReference type="PROSITE" id="PS50109">
    <property type="entry name" value="HIS_KIN"/>
    <property type="match status" value="1"/>
</dbReference>
<dbReference type="RefSeq" id="WP_166127391.1">
    <property type="nucleotide sequence ID" value="NZ_JAANOQ010000004.1"/>
</dbReference>
<dbReference type="PROSITE" id="PS50005">
    <property type="entry name" value="TPR"/>
    <property type="match status" value="1"/>
</dbReference>
<dbReference type="InterPro" id="IPR011990">
    <property type="entry name" value="TPR-like_helical_dom_sf"/>
</dbReference>
<sequence length="733" mass="83719">MSKSKIESKINELLALAHEVRINDLSKSIELGEEALQISRQENLIPLVAKCLSQLSLYCMITGKIEKSTSYSNEALIYYESLGDEMGVANVKYTIAGVYYKTNNYHLGLIYFVDALKIFKKYDDYFNQSRAEKSIGTIYEYIGDEVNAYSFYKRAVRNAKLINDKNLESNVYNNLSGLLLKAKRYKFAMDLIERSIAFKIESNDVRGSAFAYYGKGKVYLKLNDFENAFYYLNLALEIHEKMGDVMGVSMVCNKMGQLYYDNDDYDNALFYANKGLKIAKFQNITMINIKLYKLFYLINKKLNNSALALEYLELFDEEKAGVLNSQTINVIENYDLLLKMKKLEQDAQLEKERQEILNKKNEDELNAMRSRQDFLSVMSHEIRTPLNAITTIIPLLNEQVSEEGQSLIENLKFASNNLINIVNDVLNFSKLDSDKEKLLFTPVSIPKTTASIVNIYNKVAVDKGISLLLNIDVELKTNYLLDETKYTQVLNNLISNAIKFTDRGSVKLNISKIKSDEKFDYLLFEIIDTGEGIKRENLKEIFVSFSQIKPVLTRKQGGTGLGLAIVKKILELLNSEIKVKSQIGIGSTFFFKLKLERTDLILPSSEQDFTKLINKVVLLVEDTAINAMLMKKLLQKWGVLVDHVENGKLAVDAVKLKKYDIILMDIHMPEMNGYEATKIIKTTENTNSKTPILALTADTLTKAEQDNVTYFNGVLWKPFEIDKLYNALNRELI</sequence>
<dbReference type="InterPro" id="IPR003594">
    <property type="entry name" value="HATPase_dom"/>
</dbReference>
<evidence type="ECO:0000256" key="4">
    <source>
        <dbReference type="ARBA" id="ARBA00022679"/>
    </source>
</evidence>
<dbReference type="Gene3D" id="1.10.287.130">
    <property type="match status" value="1"/>
</dbReference>
<dbReference type="InterPro" id="IPR004358">
    <property type="entry name" value="Sig_transdc_His_kin-like_C"/>
</dbReference>
<protein>
    <recommendedName>
        <fullName evidence="2">histidine kinase</fullName>
        <ecNumber evidence="2">2.7.13.3</ecNumber>
    </recommendedName>
</protein>
<dbReference type="Gene3D" id="1.25.40.10">
    <property type="entry name" value="Tetratricopeptide repeat domain"/>
    <property type="match status" value="1"/>
</dbReference>
<dbReference type="InterPro" id="IPR036890">
    <property type="entry name" value="HATPase_C_sf"/>
</dbReference>
<dbReference type="Proteomes" id="UP000605990">
    <property type="component" value="Unassembled WGS sequence"/>
</dbReference>
<evidence type="ECO:0000256" key="1">
    <source>
        <dbReference type="ARBA" id="ARBA00000085"/>
    </source>
</evidence>
<evidence type="ECO:0000313" key="11">
    <source>
        <dbReference type="EMBL" id="MBC5834632.1"/>
    </source>
</evidence>
<evidence type="ECO:0000259" key="10">
    <source>
        <dbReference type="PROSITE" id="PS50110"/>
    </source>
</evidence>
<dbReference type="SUPFAM" id="SSF48452">
    <property type="entry name" value="TPR-like"/>
    <property type="match status" value="2"/>
</dbReference>
<keyword evidence="5" id="KW-0418">Kinase</keyword>
<feature type="modified residue" description="4-aspartylphosphate" evidence="6">
    <location>
        <position position="665"/>
    </location>
</feature>
<proteinExistence type="predicted"/>
<dbReference type="SMART" id="SM00387">
    <property type="entry name" value="HATPase_c"/>
    <property type="match status" value="1"/>
</dbReference>
<dbReference type="PROSITE" id="PS50110">
    <property type="entry name" value="RESPONSE_REGULATORY"/>
    <property type="match status" value="1"/>
</dbReference>
<comment type="catalytic activity">
    <reaction evidence="1">
        <text>ATP + protein L-histidine = ADP + protein N-phospho-L-histidine.</text>
        <dbReference type="EC" id="2.7.13.3"/>
    </reaction>
</comment>
<dbReference type="SUPFAM" id="SSF47384">
    <property type="entry name" value="Homodimeric domain of signal transducing histidine kinase"/>
    <property type="match status" value="1"/>
</dbReference>
<evidence type="ECO:0000256" key="3">
    <source>
        <dbReference type="ARBA" id="ARBA00022553"/>
    </source>
</evidence>
<evidence type="ECO:0000256" key="5">
    <source>
        <dbReference type="ARBA" id="ARBA00022777"/>
    </source>
</evidence>
<keyword evidence="4" id="KW-0808">Transferase</keyword>
<dbReference type="EC" id="2.7.13.3" evidence="2"/>
<organism evidence="11 12">
    <name type="scientific">Flavobacterium bernardetii</name>
    <dbReference type="NCBI Taxonomy" id="2813823"/>
    <lineage>
        <taxon>Bacteria</taxon>
        <taxon>Pseudomonadati</taxon>
        <taxon>Bacteroidota</taxon>
        <taxon>Flavobacteriia</taxon>
        <taxon>Flavobacteriales</taxon>
        <taxon>Flavobacteriaceae</taxon>
        <taxon>Flavobacterium</taxon>
    </lineage>
</organism>
<reference evidence="11 12" key="1">
    <citation type="submission" date="2020-08" db="EMBL/GenBank/DDBJ databases">
        <title>Description of novel Flavobacterium F-408 isolate.</title>
        <authorList>
            <person name="Saticioglu I.B."/>
            <person name="Duman M."/>
            <person name="Altun S."/>
        </authorList>
    </citation>
    <scope>NUCLEOTIDE SEQUENCE [LARGE SCALE GENOMIC DNA]</scope>
    <source>
        <strain evidence="11 12">F-408</strain>
    </source>
</reference>
<evidence type="ECO:0000259" key="9">
    <source>
        <dbReference type="PROSITE" id="PS50109"/>
    </source>
</evidence>
<feature type="repeat" description="TPR" evidence="7">
    <location>
        <begin position="209"/>
        <end position="242"/>
    </location>
</feature>
<dbReference type="InterPro" id="IPR019734">
    <property type="entry name" value="TPR_rpt"/>
</dbReference>
<dbReference type="SMART" id="SM00028">
    <property type="entry name" value="TPR"/>
    <property type="match status" value="6"/>
</dbReference>
<comment type="caution">
    <text evidence="11">The sequence shown here is derived from an EMBL/GenBank/DDBJ whole genome shotgun (WGS) entry which is preliminary data.</text>
</comment>
<dbReference type="InterPro" id="IPR003661">
    <property type="entry name" value="HisK_dim/P_dom"/>
</dbReference>
<dbReference type="InterPro" id="IPR005467">
    <property type="entry name" value="His_kinase_dom"/>
</dbReference>
<evidence type="ECO:0000256" key="2">
    <source>
        <dbReference type="ARBA" id="ARBA00012438"/>
    </source>
</evidence>
<keyword evidence="12" id="KW-1185">Reference proteome</keyword>
<keyword evidence="3 6" id="KW-0597">Phosphoprotein</keyword>
<dbReference type="Pfam" id="PF02518">
    <property type="entry name" value="HATPase_c"/>
    <property type="match status" value="1"/>
</dbReference>
<dbReference type="InterPro" id="IPR036097">
    <property type="entry name" value="HisK_dim/P_sf"/>
</dbReference>
<name>A0ABR7IYK0_9FLAO</name>
<feature type="domain" description="Histidine kinase" evidence="9">
    <location>
        <begin position="377"/>
        <end position="597"/>
    </location>
</feature>